<dbReference type="GO" id="GO:0004553">
    <property type="term" value="F:hydrolase activity, hydrolyzing O-glycosyl compounds"/>
    <property type="evidence" value="ECO:0007669"/>
    <property type="project" value="InterPro"/>
</dbReference>
<proteinExistence type="inferred from homology"/>
<keyword evidence="2" id="KW-0732">Signal</keyword>
<dbReference type="Pfam" id="PF14718">
    <property type="entry name" value="SLT_L"/>
    <property type="match status" value="1"/>
</dbReference>
<dbReference type="PROSITE" id="PS51257">
    <property type="entry name" value="PROKAR_LIPOPROTEIN"/>
    <property type="match status" value="1"/>
</dbReference>
<evidence type="ECO:0000256" key="2">
    <source>
        <dbReference type="ARBA" id="ARBA00022729"/>
    </source>
</evidence>
<dbReference type="SUPFAM" id="SSF48435">
    <property type="entry name" value="Bacterial muramidases"/>
    <property type="match status" value="1"/>
</dbReference>
<dbReference type="CDD" id="cd13401">
    <property type="entry name" value="Slt70-like"/>
    <property type="match status" value="1"/>
</dbReference>
<evidence type="ECO:0000313" key="6">
    <source>
        <dbReference type="EMBL" id="MTW20150.1"/>
    </source>
</evidence>
<protein>
    <submittedName>
        <fullName evidence="6">Transglycosylase SLT domain-containing protein</fullName>
    </submittedName>
</protein>
<dbReference type="InterPro" id="IPR023346">
    <property type="entry name" value="Lysozyme-like_dom_sf"/>
</dbReference>
<dbReference type="OrthoDB" id="92254at2"/>
<reference evidence="6 7" key="1">
    <citation type="submission" date="2019-11" db="EMBL/GenBank/DDBJ databases">
        <title>Whole-genome sequence of the anaerobic purple sulfur bacterium Allochromatium palmeri DSM 15591.</title>
        <authorList>
            <person name="Kyndt J.A."/>
            <person name="Meyer T.E."/>
        </authorList>
    </citation>
    <scope>NUCLEOTIDE SEQUENCE [LARGE SCALE GENOMIC DNA]</scope>
    <source>
        <strain evidence="6 7">DSM 15591</strain>
    </source>
</reference>
<dbReference type="InterPro" id="IPR008939">
    <property type="entry name" value="Lytic_TGlycosylase_superhlx_U"/>
</dbReference>
<evidence type="ECO:0000259" key="4">
    <source>
        <dbReference type="Pfam" id="PF01464"/>
    </source>
</evidence>
<feature type="region of interest" description="Disordered" evidence="3">
    <location>
        <begin position="642"/>
        <end position="673"/>
    </location>
</feature>
<gene>
    <name evidence="6" type="ORF">GJ668_03455</name>
</gene>
<evidence type="ECO:0000256" key="1">
    <source>
        <dbReference type="ARBA" id="ARBA00007734"/>
    </source>
</evidence>
<dbReference type="InterPro" id="IPR037061">
    <property type="entry name" value="Lytic_TGlycoase_superhlx_L_sf"/>
</dbReference>
<keyword evidence="7" id="KW-1185">Reference proteome</keyword>
<feature type="domain" description="Transglycosylase SLT" evidence="4">
    <location>
        <begin position="488"/>
        <end position="594"/>
    </location>
</feature>
<evidence type="ECO:0000256" key="3">
    <source>
        <dbReference type="SAM" id="MobiDB-lite"/>
    </source>
</evidence>
<dbReference type="InterPro" id="IPR012289">
    <property type="entry name" value="Lytic_TGlycosylase_superhlx_L"/>
</dbReference>
<sequence>MSLSLSRRSRCAACLPAMLTLAWLAVSCFIALEVRADTREGFLAAESALERGDLATFQTLANELRADPLYPYLLFAELTRDLDQAPDARIESFLADYPDTPLAERLRLAYLRRLADAGRWADYARLYQPDDSVERRCLFLRALIETGRAEEALPEVEPIWLSSQSRPDACDSVFAHWSAAGHLTTERVWARIRLALEAGRPGLARYLGQRLPESERPWLALWLSIDREPERILDASRFQETHPMRAAILAHGIVTLARSDLERAALALRRLEPELANDPAAREQAQVAVGRALTESGDRLGLLYWDAVEPNADNLPEQERRLRAAIRLRAWDWLAKWIERLPDGEIKRERWLYWLGVAQEFLGHSETARATLTEAARERSFWGFMAADRLDQPYNLDHRPVPVAPERLQTLAQDPAYRRILALDQLGREVDVRREWRTLAGRLDSDGLMVAARLAHERGWHDQAIVMLARSGYWDDLEIRFPLAYRDLAAEQAWQIGIEPDWIQAVMRQESVFARTIASPAGAVGLMQLMPATAVEVAAELGLAKPSRWDLLDPERNITLGSAYLTRMRDRFGHAALATAAYNAGPARVSRWLPETCMEADLWIASIPFAETRGYVERVLTYRILYAERLGLEPRRLRELLPPVPGRDFRETTPRQSEPGGEAQPRSDEAGTE</sequence>
<dbReference type="AlphaFoldDB" id="A0A6N8E9J2"/>
<dbReference type="Proteomes" id="UP000434044">
    <property type="component" value="Unassembled WGS sequence"/>
</dbReference>
<dbReference type="Pfam" id="PF01464">
    <property type="entry name" value="SLT"/>
    <property type="match status" value="1"/>
</dbReference>
<evidence type="ECO:0000313" key="7">
    <source>
        <dbReference type="Proteomes" id="UP000434044"/>
    </source>
</evidence>
<comment type="caution">
    <text evidence="6">The sequence shown here is derived from an EMBL/GenBank/DDBJ whole genome shotgun (WGS) entry which is preliminary data.</text>
</comment>
<comment type="similarity">
    <text evidence="1">Belongs to the transglycosylase Slt family.</text>
</comment>
<dbReference type="InterPro" id="IPR008258">
    <property type="entry name" value="Transglycosylase_SLT_dom_1"/>
</dbReference>
<name>A0A6N8E9J2_9GAMM</name>
<dbReference type="EMBL" id="WNKT01000004">
    <property type="protein sequence ID" value="MTW20150.1"/>
    <property type="molecule type" value="Genomic_DNA"/>
</dbReference>
<feature type="domain" description="Lytic transglycosylase superhelical linker" evidence="5">
    <location>
        <begin position="411"/>
        <end position="477"/>
    </location>
</feature>
<accession>A0A6N8E9J2</accession>
<organism evidence="6 7">
    <name type="scientific">Allochromatium palmeri</name>
    <dbReference type="NCBI Taxonomy" id="231048"/>
    <lineage>
        <taxon>Bacteria</taxon>
        <taxon>Pseudomonadati</taxon>
        <taxon>Pseudomonadota</taxon>
        <taxon>Gammaproteobacteria</taxon>
        <taxon>Chromatiales</taxon>
        <taxon>Chromatiaceae</taxon>
        <taxon>Allochromatium</taxon>
    </lineage>
</organism>
<dbReference type="PANTHER" id="PTHR37423:SF5">
    <property type="entry name" value="SOLUBLE LYTIC MUREIN TRANSGLYCOSYLASE"/>
    <property type="match status" value="1"/>
</dbReference>
<dbReference type="SUPFAM" id="SSF53955">
    <property type="entry name" value="Lysozyme-like"/>
    <property type="match status" value="1"/>
</dbReference>
<evidence type="ECO:0000259" key="5">
    <source>
        <dbReference type="Pfam" id="PF14718"/>
    </source>
</evidence>
<dbReference type="Gene3D" id="1.10.1240.20">
    <property type="entry name" value="Lytic transglycosylase, superhelical linker domain"/>
    <property type="match status" value="1"/>
</dbReference>
<dbReference type="GO" id="GO:0042597">
    <property type="term" value="C:periplasmic space"/>
    <property type="evidence" value="ECO:0007669"/>
    <property type="project" value="InterPro"/>
</dbReference>
<dbReference type="PANTHER" id="PTHR37423">
    <property type="entry name" value="SOLUBLE LYTIC MUREIN TRANSGLYCOSYLASE-RELATED"/>
    <property type="match status" value="1"/>
</dbReference>
<dbReference type="Gene3D" id="1.25.20.10">
    <property type="entry name" value="Bacterial muramidases"/>
    <property type="match status" value="1"/>
</dbReference>
<dbReference type="Gene3D" id="1.10.530.10">
    <property type="match status" value="1"/>
</dbReference>